<evidence type="ECO:0000259" key="2">
    <source>
        <dbReference type="Pfam" id="PF01425"/>
    </source>
</evidence>
<feature type="compositionally biased region" description="Basic and acidic residues" evidence="1">
    <location>
        <begin position="522"/>
        <end position="539"/>
    </location>
</feature>
<sequence>MPVDDYMLEIIFKRNSRRYTACNEIPFEARTKNAGHYSLVTVLAASENEPITITWLREYLRVLQTSCDVYSSEVFLDGIVITDSTKEHVLSEECVNSVKRAGTKWAELIQEPHLVDRLTPGPYLYLDGVLRRVYRLYDDTQGCFLTGLRPKLLASDQQPYIQLSASESTYGSLSIAVPSRAPKLEPKAHPHLRVVVKDLFQLKGLKTSLNDKSYYDVSLPSTSTAPIIESLRKDGAHILGMTKLSSMIAREEPLDAVDFPTCFNPRGDGYQSPAGSSSGSAAAVAAYEWVDVGIGSDTSGSGRRPAMANGVWQFRPSHGLVNCEGMVKTWPGYDTPCVFARDFGNLERVLRCWIPRATATAPGAGMGETNTNQKRYKIIVPTDYFASTTNLQQLRFLDAFIEDLRLCLPATVSHFSIRDGWTQTHPPNTDPNLDSYLQDVITRTYYYSFYHSTTEFRQAYTAKHDGKRPYVIPFVQRRWAMGEAVTEEEHEEAKGRLEVYKNWLHETFFGNTNLRQVQGLDQEQKEGPDGQQNQDRESQEVEPETLVILPIANLTPTYRDQPTASPETQSAVDGLFLPPILGAPDVVVPVGEAEYESRITGRKEYLPVVVDVMGRPGRDWQLLDAIGKVMKGSGRVMKVEVGRRMFPGIEK</sequence>
<evidence type="ECO:0000313" key="4">
    <source>
        <dbReference type="Proteomes" id="UP001281003"/>
    </source>
</evidence>
<dbReference type="InterPro" id="IPR023631">
    <property type="entry name" value="Amidase_dom"/>
</dbReference>
<feature type="region of interest" description="Disordered" evidence="1">
    <location>
        <begin position="521"/>
        <end position="542"/>
    </location>
</feature>
<dbReference type="PANTHER" id="PTHR46310">
    <property type="entry name" value="AMIDASE 1"/>
    <property type="match status" value="1"/>
</dbReference>
<keyword evidence="4" id="KW-1185">Reference proteome</keyword>
<organism evidence="3 4">
    <name type="scientific">Sordaria brevicollis</name>
    <dbReference type="NCBI Taxonomy" id="83679"/>
    <lineage>
        <taxon>Eukaryota</taxon>
        <taxon>Fungi</taxon>
        <taxon>Dikarya</taxon>
        <taxon>Ascomycota</taxon>
        <taxon>Pezizomycotina</taxon>
        <taxon>Sordariomycetes</taxon>
        <taxon>Sordariomycetidae</taxon>
        <taxon>Sordariales</taxon>
        <taxon>Sordariaceae</taxon>
        <taxon>Sordaria</taxon>
    </lineage>
</organism>
<dbReference type="SUPFAM" id="SSF75304">
    <property type="entry name" value="Amidase signature (AS) enzymes"/>
    <property type="match status" value="1"/>
</dbReference>
<reference evidence="3" key="2">
    <citation type="submission" date="2023-07" db="EMBL/GenBank/DDBJ databases">
        <authorList>
            <consortium name="Lawrence Berkeley National Laboratory"/>
            <person name="Haridas S."/>
            <person name="Hensen N."/>
            <person name="Bonometti L."/>
            <person name="Westerberg I."/>
            <person name="Brannstrom I.O."/>
            <person name="Guillou S."/>
            <person name="Cros-Aarteil S."/>
            <person name="Calhoun S."/>
            <person name="Kuo A."/>
            <person name="Mondo S."/>
            <person name="Pangilinan J."/>
            <person name="Riley R."/>
            <person name="LaButti K."/>
            <person name="Andreopoulos B."/>
            <person name="Lipzen A."/>
            <person name="Chen C."/>
            <person name="Yanf M."/>
            <person name="Daum C."/>
            <person name="Ng V."/>
            <person name="Clum A."/>
            <person name="Steindorff A."/>
            <person name="Ohm R."/>
            <person name="Martin F."/>
            <person name="Silar P."/>
            <person name="Natvig D."/>
            <person name="Lalanne C."/>
            <person name="Gautier V."/>
            <person name="Ament-velasquez S.L."/>
            <person name="Kruys A."/>
            <person name="Hutchinson M.I."/>
            <person name="Powell A.J."/>
            <person name="Barry K."/>
            <person name="Miller A.N."/>
            <person name="Grigoriev I.V."/>
            <person name="Debuchy R."/>
            <person name="Gladieux P."/>
            <person name="Thoren M.H."/>
            <person name="Johannesson H."/>
        </authorList>
    </citation>
    <scope>NUCLEOTIDE SEQUENCE</scope>
    <source>
        <strain evidence="3">FGSC 1904</strain>
    </source>
</reference>
<dbReference type="Proteomes" id="UP001281003">
    <property type="component" value="Unassembled WGS sequence"/>
</dbReference>
<dbReference type="InterPro" id="IPR036928">
    <property type="entry name" value="AS_sf"/>
</dbReference>
<proteinExistence type="predicted"/>
<dbReference type="Gene3D" id="3.90.1300.10">
    <property type="entry name" value="Amidase signature (AS) domain"/>
    <property type="match status" value="1"/>
</dbReference>
<name>A0AAE0U530_SORBR</name>
<dbReference type="AlphaFoldDB" id="A0AAE0U530"/>
<accession>A0AAE0U530</accession>
<feature type="domain" description="Amidase" evidence="2">
    <location>
        <begin position="194"/>
        <end position="416"/>
    </location>
</feature>
<dbReference type="Pfam" id="PF01425">
    <property type="entry name" value="Amidase"/>
    <property type="match status" value="1"/>
</dbReference>
<gene>
    <name evidence="3" type="ORF">B0T20DRAFT_483384</name>
</gene>
<evidence type="ECO:0000313" key="3">
    <source>
        <dbReference type="EMBL" id="KAK3391373.1"/>
    </source>
</evidence>
<comment type="caution">
    <text evidence="3">The sequence shown here is derived from an EMBL/GenBank/DDBJ whole genome shotgun (WGS) entry which is preliminary data.</text>
</comment>
<protein>
    <submittedName>
        <fullName evidence="3">Amidase signature domain-containing protein</fullName>
    </submittedName>
</protein>
<dbReference type="PANTHER" id="PTHR46310:SF7">
    <property type="entry name" value="AMIDASE 1"/>
    <property type="match status" value="1"/>
</dbReference>
<reference evidence="3" key="1">
    <citation type="journal article" date="2023" name="Mol. Phylogenet. Evol.">
        <title>Genome-scale phylogeny and comparative genomics of the fungal order Sordariales.</title>
        <authorList>
            <person name="Hensen N."/>
            <person name="Bonometti L."/>
            <person name="Westerberg I."/>
            <person name="Brannstrom I.O."/>
            <person name="Guillou S."/>
            <person name="Cros-Aarteil S."/>
            <person name="Calhoun S."/>
            <person name="Haridas S."/>
            <person name="Kuo A."/>
            <person name="Mondo S."/>
            <person name="Pangilinan J."/>
            <person name="Riley R."/>
            <person name="LaButti K."/>
            <person name="Andreopoulos B."/>
            <person name="Lipzen A."/>
            <person name="Chen C."/>
            <person name="Yan M."/>
            <person name="Daum C."/>
            <person name="Ng V."/>
            <person name="Clum A."/>
            <person name="Steindorff A."/>
            <person name="Ohm R.A."/>
            <person name="Martin F."/>
            <person name="Silar P."/>
            <person name="Natvig D.O."/>
            <person name="Lalanne C."/>
            <person name="Gautier V."/>
            <person name="Ament-Velasquez S.L."/>
            <person name="Kruys A."/>
            <person name="Hutchinson M.I."/>
            <person name="Powell A.J."/>
            <person name="Barry K."/>
            <person name="Miller A.N."/>
            <person name="Grigoriev I.V."/>
            <person name="Debuchy R."/>
            <person name="Gladieux P."/>
            <person name="Hiltunen Thoren M."/>
            <person name="Johannesson H."/>
        </authorList>
    </citation>
    <scope>NUCLEOTIDE SEQUENCE</scope>
    <source>
        <strain evidence="3">FGSC 1904</strain>
    </source>
</reference>
<dbReference type="EMBL" id="JAUTDP010000013">
    <property type="protein sequence ID" value="KAK3391373.1"/>
    <property type="molecule type" value="Genomic_DNA"/>
</dbReference>
<evidence type="ECO:0000256" key="1">
    <source>
        <dbReference type="SAM" id="MobiDB-lite"/>
    </source>
</evidence>